<organism evidence="1 2">
    <name type="scientific">Chitinophaga dinghuensis</name>
    <dbReference type="NCBI Taxonomy" id="1539050"/>
    <lineage>
        <taxon>Bacteria</taxon>
        <taxon>Pseudomonadati</taxon>
        <taxon>Bacteroidota</taxon>
        <taxon>Chitinophagia</taxon>
        <taxon>Chitinophagales</taxon>
        <taxon>Chitinophagaceae</taxon>
        <taxon>Chitinophaga</taxon>
    </lineage>
</organism>
<name>A0A327VYL5_9BACT</name>
<accession>A0A327VYL5</accession>
<protein>
    <recommendedName>
        <fullName evidence="3">Sulfotransferase family protein</fullName>
    </recommendedName>
</protein>
<evidence type="ECO:0008006" key="3">
    <source>
        <dbReference type="Google" id="ProtNLM"/>
    </source>
</evidence>
<dbReference type="OrthoDB" id="5380394at2"/>
<sequence length="321" mass="37250">MQISGNSIPYQTILTGPAMKFEWLDAAQYRFTQPFFHNTIQELKKLQAPAFRQVKCVSTAEDILEWTKELPPPDPAAIIFHVSRCGSTTISQMLAEDEENLILSEVAILDDVLRLPYMPDITMLPPREQLFKSLVALLSKPRTGKEKRVFIKLDSWHLFFYEELRQWFPNTPFMLLYRHPAEVVRSQMKQHGLHFFRGVIPAELMGCTWEELPAENPAYISFLIDLYLRKMAYIHSRDSNTFLVNYKDGNEGMLDELLCHSHYQPSPPVKEAMLQRAVRHGKYPDQSFQPEPQILDIPDYLAQACRSYEELNANNLNCLII</sequence>
<comment type="caution">
    <text evidence="1">The sequence shown here is derived from an EMBL/GenBank/DDBJ whole genome shotgun (WGS) entry which is preliminary data.</text>
</comment>
<dbReference type="EMBL" id="QLMA01000005">
    <property type="protein sequence ID" value="RAJ80026.1"/>
    <property type="molecule type" value="Genomic_DNA"/>
</dbReference>
<evidence type="ECO:0000313" key="2">
    <source>
        <dbReference type="Proteomes" id="UP000249819"/>
    </source>
</evidence>
<dbReference type="Proteomes" id="UP000249819">
    <property type="component" value="Unassembled WGS sequence"/>
</dbReference>
<keyword evidence="2" id="KW-1185">Reference proteome</keyword>
<dbReference type="Gene3D" id="3.40.50.300">
    <property type="entry name" value="P-loop containing nucleotide triphosphate hydrolases"/>
    <property type="match status" value="1"/>
</dbReference>
<proteinExistence type="predicted"/>
<reference evidence="1 2" key="1">
    <citation type="submission" date="2018-06" db="EMBL/GenBank/DDBJ databases">
        <title>Genomic Encyclopedia of Archaeal and Bacterial Type Strains, Phase II (KMG-II): from individual species to whole genera.</title>
        <authorList>
            <person name="Goeker M."/>
        </authorList>
    </citation>
    <scope>NUCLEOTIDE SEQUENCE [LARGE SCALE GENOMIC DNA]</scope>
    <source>
        <strain evidence="1 2">DSM 29821</strain>
    </source>
</reference>
<dbReference type="RefSeq" id="WP_111593055.1">
    <property type="nucleotide sequence ID" value="NZ_QLMA01000005.1"/>
</dbReference>
<gene>
    <name evidence="1" type="ORF">CLV59_105133</name>
</gene>
<dbReference type="SUPFAM" id="SSF52540">
    <property type="entry name" value="P-loop containing nucleoside triphosphate hydrolases"/>
    <property type="match status" value="1"/>
</dbReference>
<dbReference type="InterPro" id="IPR027417">
    <property type="entry name" value="P-loop_NTPase"/>
</dbReference>
<evidence type="ECO:0000313" key="1">
    <source>
        <dbReference type="EMBL" id="RAJ80026.1"/>
    </source>
</evidence>
<dbReference type="AlphaFoldDB" id="A0A327VYL5"/>